<evidence type="ECO:0000256" key="7">
    <source>
        <dbReference type="RuleBase" id="RU000461"/>
    </source>
</evidence>
<keyword evidence="3 7" id="KW-0479">Metal-binding</keyword>
<protein>
    <submittedName>
        <fullName evidence="8">Cytochrome P450</fullName>
    </submittedName>
</protein>
<dbReference type="PANTHER" id="PTHR24291:SF50">
    <property type="entry name" value="BIFUNCTIONAL ALBAFLAVENONE MONOOXYGENASE_TERPENE SYNTHASE"/>
    <property type="match status" value="1"/>
</dbReference>
<dbReference type="InterPro" id="IPR036396">
    <property type="entry name" value="Cyt_P450_sf"/>
</dbReference>
<gene>
    <name evidence="8" type="ORF">SYV04_13930</name>
</gene>
<dbReference type="SUPFAM" id="SSF48264">
    <property type="entry name" value="Cytochrome P450"/>
    <property type="match status" value="1"/>
</dbReference>
<dbReference type="PROSITE" id="PS00086">
    <property type="entry name" value="CYTOCHROME_P450"/>
    <property type="match status" value="1"/>
</dbReference>
<dbReference type="PANTHER" id="PTHR24291">
    <property type="entry name" value="CYTOCHROME P450 FAMILY 4"/>
    <property type="match status" value="1"/>
</dbReference>
<keyword evidence="2 7" id="KW-0349">Heme</keyword>
<dbReference type="InterPro" id="IPR001128">
    <property type="entry name" value="Cyt_P450"/>
</dbReference>
<dbReference type="InterPro" id="IPR002401">
    <property type="entry name" value="Cyt_P450_E_grp-I"/>
</dbReference>
<name>A0ABU5H221_9BACT</name>
<evidence type="ECO:0000256" key="5">
    <source>
        <dbReference type="ARBA" id="ARBA00023004"/>
    </source>
</evidence>
<organism evidence="8 9">
    <name type="scientific">Hyalangium rubrum</name>
    <dbReference type="NCBI Taxonomy" id="3103134"/>
    <lineage>
        <taxon>Bacteria</taxon>
        <taxon>Pseudomonadati</taxon>
        <taxon>Myxococcota</taxon>
        <taxon>Myxococcia</taxon>
        <taxon>Myxococcales</taxon>
        <taxon>Cystobacterineae</taxon>
        <taxon>Archangiaceae</taxon>
        <taxon>Hyalangium</taxon>
    </lineage>
</organism>
<dbReference type="Gene3D" id="1.10.630.10">
    <property type="entry name" value="Cytochrome P450"/>
    <property type="match status" value="1"/>
</dbReference>
<reference evidence="8 9" key="1">
    <citation type="submission" date="2023-12" db="EMBL/GenBank/DDBJ databases">
        <title>the genome sequence of Hyalangium sp. s54d21.</title>
        <authorList>
            <person name="Zhang X."/>
        </authorList>
    </citation>
    <scope>NUCLEOTIDE SEQUENCE [LARGE SCALE GENOMIC DNA]</scope>
    <source>
        <strain evidence="9">s54d21</strain>
    </source>
</reference>
<dbReference type="RefSeq" id="WP_321546228.1">
    <property type="nucleotide sequence ID" value="NZ_JAXIVS010000004.1"/>
</dbReference>
<accession>A0ABU5H221</accession>
<dbReference type="PRINTS" id="PR00385">
    <property type="entry name" value="P450"/>
</dbReference>
<comment type="caution">
    <text evidence="8">The sequence shown here is derived from an EMBL/GenBank/DDBJ whole genome shotgun (WGS) entry which is preliminary data.</text>
</comment>
<evidence type="ECO:0000256" key="2">
    <source>
        <dbReference type="ARBA" id="ARBA00022617"/>
    </source>
</evidence>
<comment type="similarity">
    <text evidence="1 7">Belongs to the cytochrome P450 family.</text>
</comment>
<evidence type="ECO:0000313" key="9">
    <source>
        <dbReference type="Proteomes" id="UP001291309"/>
    </source>
</evidence>
<dbReference type="Pfam" id="PF00067">
    <property type="entry name" value="p450"/>
    <property type="match status" value="1"/>
</dbReference>
<evidence type="ECO:0000256" key="1">
    <source>
        <dbReference type="ARBA" id="ARBA00010617"/>
    </source>
</evidence>
<dbReference type="EMBL" id="JAXIVS010000004">
    <property type="protein sequence ID" value="MDY7227507.1"/>
    <property type="molecule type" value="Genomic_DNA"/>
</dbReference>
<evidence type="ECO:0000256" key="4">
    <source>
        <dbReference type="ARBA" id="ARBA00023002"/>
    </source>
</evidence>
<dbReference type="Proteomes" id="UP001291309">
    <property type="component" value="Unassembled WGS sequence"/>
</dbReference>
<keyword evidence="9" id="KW-1185">Reference proteome</keyword>
<sequence>MNPSAIPKASGFPLLGVALKFGPDWVRATRERLGDVFSFELPGGNGGVMVTHPDDVRLALVETKGVARAEFPPRMHGVLTPITGDGLIGRTGPAWTERRGMMQPGFRRQRLAELVPIMLGAIDQQLESLESRFVRAGRPFDALPEMHALTLSILIRSLLGTHLDASDTARAGEAVDLTMKAVTFAPIEFGKQRLAQRAARAFEAVSMRIIQERRASPPEARPRDLLTMMIEMQDAHGGGLDDSSIRFELSGLFIAGKETAAVSLSWLISLLPQRPDIARRLVEEIDRVLGDREPQAADLPELRYLEAALQENLRLHPPVWLLFPRKATDDITVSGHGVRRGTTVWMSPFATHHHEAFWERPGEFEPERFTQESAEGGTRHPYAWIPFGGGPRVCIGTRFAIMEMQLFVARLLQRYRIEWADTRPVEPKVIFNTRFPRRVPIRLVPRA</sequence>
<dbReference type="InterPro" id="IPR017972">
    <property type="entry name" value="Cyt_P450_CS"/>
</dbReference>
<keyword evidence="5 7" id="KW-0408">Iron</keyword>
<dbReference type="InterPro" id="IPR050196">
    <property type="entry name" value="Cytochrome_P450_Monoox"/>
</dbReference>
<evidence type="ECO:0000256" key="3">
    <source>
        <dbReference type="ARBA" id="ARBA00022723"/>
    </source>
</evidence>
<evidence type="ECO:0000313" key="8">
    <source>
        <dbReference type="EMBL" id="MDY7227507.1"/>
    </source>
</evidence>
<proteinExistence type="inferred from homology"/>
<keyword evidence="4 7" id="KW-0560">Oxidoreductase</keyword>
<keyword evidence="6 7" id="KW-0503">Monooxygenase</keyword>
<evidence type="ECO:0000256" key="6">
    <source>
        <dbReference type="ARBA" id="ARBA00023033"/>
    </source>
</evidence>
<dbReference type="PRINTS" id="PR00463">
    <property type="entry name" value="EP450I"/>
</dbReference>